<reference evidence="4" key="1">
    <citation type="submission" date="2019-02" db="EMBL/GenBank/DDBJ databases">
        <authorList>
            <person name="Gruber-Vodicka R. H."/>
            <person name="Seah K. B. B."/>
        </authorList>
    </citation>
    <scope>NUCLEOTIDE SEQUENCE</scope>
    <source>
        <strain evidence="2">BECK_BZ197</strain>
        <strain evidence="4">BECK_BZ198</strain>
        <strain evidence="3">BECK_BZ199</strain>
    </source>
</reference>
<evidence type="ECO:0000313" key="2">
    <source>
        <dbReference type="EMBL" id="VFK22267.1"/>
    </source>
</evidence>
<dbReference type="EMBL" id="CAADGH010000038">
    <property type="protein sequence ID" value="VFK76017.1"/>
    <property type="molecule type" value="Genomic_DNA"/>
</dbReference>
<evidence type="ECO:0000313" key="3">
    <source>
        <dbReference type="EMBL" id="VFK32658.1"/>
    </source>
</evidence>
<dbReference type="EMBL" id="CAADFO010000001">
    <property type="protein sequence ID" value="VFK22267.1"/>
    <property type="molecule type" value="Genomic_DNA"/>
</dbReference>
<feature type="transmembrane region" description="Helical" evidence="1">
    <location>
        <begin position="6"/>
        <end position="29"/>
    </location>
</feature>
<accession>A0A451BCJ9</accession>
<dbReference type="EMBL" id="CAADFQ010000035">
    <property type="protein sequence ID" value="VFK32658.1"/>
    <property type="molecule type" value="Genomic_DNA"/>
</dbReference>
<keyword evidence="1" id="KW-0472">Membrane</keyword>
<gene>
    <name evidence="2" type="ORF">BECKMB1821G_GA0114241_1001117</name>
    <name evidence="4" type="ORF">BECKMB1821H_GA0114242_103836</name>
    <name evidence="3" type="ORF">BECKMB1821I_GA0114274_103537</name>
</gene>
<keyword evidence="1" id="KW-0812">Transmembrane</keyword>
<organism evidence="4">
    <name type="scientific">Candidatus Kentrum sp. MB</name>
    <dbReference type="NCBI Taxonomy" id="2138164"/>
    <lineage>
        <taxon>Bacteria</taxon>
        <taxon>Pseudomonadati</taxon>
        <taxon>Pseudomonadota</taxon>
        <taxon>Gammaproteobacteria</taxon>
        <taxon>Candidatus Kentrum</taxon>
    </lineage>
</organism>
<protein>
    <submittedName>
        <fullName evidence="4">Uncharacterized protein</fullName>
    </submittedName>
</protein>
<proteinExistence type="predicted"/>
<dbReference type="AlphaFoldDB" id="A0A451BCJ9"/>
<name>A0A451BCJ9_9GAMM</name>
<sequence length="177" mass="19727">METQTINIITTALISIIGTAMGGAIVHLYTPWLDNAKRYLYRRRADKKNFDFSGEGRDIHIFEGKETVEGEVSWKYQATNGKLSKYANRVTLTADLRMLHDQQDSTETNGKLAGSGPLLGNIAHITYSIETAGGHWYGLMILEIQPAAKNISGYWIVSSPIKPGRIVFGDVVLERRN</sequence>
<evidence type="ECO:0000256" key="1">
    <source>
        <dbReference type="SAM" id="Phobius"/>
    </source>
</evidence>
<evidence type="ECO:0000313" key="4">
    <source>
        <dbReference type="EMBL" id="VFK76017.1"/>
    </source>
</evidence>
<keyword evidence="1" id="KW-1133">Transmembrane helix</keyword>